<evidence type="ECO:0000313" key="2">
    <source>
        <dbReference type="Proteomes" id="UP000799440"/>
    </source>
</evidence>
<proteinExistence type="predicted"/>
<dbReference type="Proteomes" id="UP000799440">
    <property type="component" value="Unassembled WGS sequence"/>
</dbReference>
<name>A0A6A6V2P9_9PLEO</name>
<gene>
    <name evidence="1" type="ORF">M011DRAFT_508239</name>
</gene>
<dbReference type="AlphaFoldDB" id="A0A6A6V2P9"/>
<dbReference type="EMBL" id="MU006593">
    <property type="protein sequence ID" value="KAF2743880.1"/>
    <property type="molecule type" value="Genomic_DNA"/>
</dbReference>
<protein>
    <submittedName>
        <fullName evidence="1">Uncharacterized protein</fullName>
    </submittedName>
</protein>
<organism evidence="1 2">
    <name type="scientific">Sporormia fimetaria CBS 119925</name>
    <dbReference type="NCBI Taxonomy" id="1340428"/>
    <lineage>
        <taxon>Eukaryota</taxon>
        <taxon>Fungi</taxon>
        <taxon>Dikarya</taxon>
        <taxon>Ascomycota</taxon>
        <taxon>Pezizomycotina</taxon>
        <taxon>Dothideomycetes</taxon>
        <taxon>Pleosporomycetidae</taxon>
        <taxon>Pleosporales</taxon>
        <taxon>Sporormiaceae</taxon>
        <taxon>Sporormia</taxon>
    </lineage>
</organism>
<sequence>MYPAPGTPEGRLDLGAFPLTEQFFLRHLENLFHWPSTINPSRVPQKAGSHNTACFLAFSLSSATILTLRIPDNLTGICQEAPTTYFFRPKGAKIGTLPMTPDPTIPPSDPSRCPFLEIPVELRLAIYELVLFEPDGLHYVERRDRQAHDSALAAGNSRTRRPPVITQLCVKSPTDHHYTDWGHNSNLFRRVLQQPSNQLKQVNKLLYKETRRLAIKCNDITFHDEPRPWIDRKARHCEGLYHCARFLQSLAPELLCHLRTLNIPNTFETHRIGAFMPRLQRQSQYQAPWISAFHKLESPFMRTIAEFCRSNPRILVRVGLPSWNITLTGTVLVYGRILTAVIRGNLPPAFPHSRYIPSGAEPDILHEMIVPASTRLGILPEPPNLRFFPPDALADPGTVAEVIAERMQWGDEALLPGEKEFYDRQIRDMYEKGI</sequence>
<reference evidence="1" key="1">
    <citation type="journal article" date="2020" name="Stud. Mycol.">
        <title>101 Dothideomycetes genomes: a test case for predicting lifestyles and emergence of pathogens.</title>
        <authorList>
            <person name="Haridas S."/>
            <person name="Albert R."/>
            <person name="Binder M."/>
            <person name="Bloem J."/>
            <person name="Labutti K."/>
            <person name="Salamov A."/>
            <person name="Andreopoulos B."/>
            <person name="Baker S."/>
            <person name="Barry K."/>
            <person name="Bills G."/>
            <person name="Bluhm B."/>
            <person name="Cannon C."/>
            <person name="Castanera R."/>
            <person name="Culley D."/>
            <person name="Daum C."/>
            <person name="Ezra D."/>
            <person name="Gonzalez J."/>
            <person name="Henrissat B."/>
            <person name="Kuo A."/>
            <person name="Liang C."/>
            <person name="Lipzen A."/>
            <person name="Lutzoni F."/>
            <person name="Magnuson J."/>
            <person name="Mondo S."/>
            <person name="Nolan M."/>
            <person name="Ohm R."/>
            <person name="Pangilinan J."/>
            <person name="Park H.-J."/>
            <person name="Ramirez L."/>
            <person name="Alfaro M."/>
            <person name="Sun H."/>
            <person name="Tritt A."/>
            <person name="Yoshinaga Y."/>
            <person name="Zwiers L.-H."/>
            <person name="Turgeon B."/>
            <person name="Goodwin S."/>
            <person name="Spatafora J."/>
            <person name="Crous P."/>
            <person name="Grigoriev I."/>
        </authorList>
    </citation>
    <scope>NUCLEOTIDE SEQUENCE</scope>
    <source>
        <strain evidence="1">CBS 119925</strain>
    </source>
</reference>
<keyword evidence="2" id="KW-1185">Reference proteome</keyword>
<dbReference type="OrthoDB" id="4790878at2759"/>
<accession>A0A6A6V2P9</accession>
<evidence type="ECO:0000313" key="1">
    <source>
        <dbReference type="EMBL" id="KAF2743880.1"/>
    </source>
</evidence>